<reference evidence="1 2" key="1">
    <citation type="journal article" date="2017" name="Genome Biol. Evol.">
        <title>Phytophthora megakarya and P. palmivora, closely related causal agents of cacao black pod rot, underwent increases in genome sizes and gene numbers by different mechanisms.</title>
        <authorList>
            <person name="Ali S.S."/>
            <person name="Shao J."/>
            <person name="Lary D.J."/>
            <person name="Kronmiller B."/>
            <person name="Shen D."/>
            <person name="Strem M.D."/>
            <person name="Amoako-Attah I."/>
            <person name="Akrofi A.Y."/>
            <person name="Begoude B.A."/>
            <person name="Ten Hoopen G.M."/>
            <person name="Coulibaly K."/>
            <person name="Kebe B.I."/>
            <person name="Melnick R.L."/>
            <person name="Guiltinan M.J."/>
            <person name="Tyler B.M."/>
            <person name="Meinhardt L.W."/>
            <person name="Bailey B.A."/>
        </authorList>
    </citation>
    <scope>NUCLEOTIDE SEQUENCE [LARGE SCALE GENOMIC DNA]</scope>
    <source>
        <strain evidence="2">sbr112.9</strain>
    </source>
</reference>
<sequence length="244" mass="27688">MAETKRKDTRTHLTLQQKAQLRAFLAVNPSLPQFAVAEWVREQFHVRLGRTTLYRIQHAPDDAFTTGNLSRKKQRRVKFPAFERRLLDLYEQRRAQKEDIPDDELLRQAAECRAACGINATELKLSNGWLYLVETPLTTPKNDGVLILSAQALTTVQAPGFFNWEAVGELQLDRVQTDCVFKVYSNDRVVGRGDVPTHVQNNVACSIWEGSDLLLDAQTLLKVEFLSPGYAFTDSSLVLKKTIQ</sequence>
<dbReference type="Gene3D" id="1.10.10.60">
    <property type="entry name" value="Homeodomain-like"/>
    <property type="match status" value="2"/>
</dbReference>
<proteinExistence type="predicted"/>
<comment type="caution">
    <text evidence="1">The sequence shown here is derived from an EMBL/GenBank/DDBJ whole genome shotgun (WGS) entry which is preliminary data.</text>
</comment>
<dbReference type="EMBL" id="NCKW01020472">
    <property type="protein sequence ID" value="POM57863.1"/>
    <property type="molecule type" value="Genomic_DNA"/>
</dbReference>
<organism evidence="1 2">
    <name type="scientific">Phytophthora palmivora</name>
    <dbReference type="NCBI Taxonomy" id="4796"/>
    <lineage>
        <taxon>Eukaryota</taxon>
        <taxon>Sar</taxon>
        <taxon>Stramenopiles</taxon>
        <taxon>Oomycota</taxon>
        <taxon>Peronosporomycetes</taxon>
        <taxon>Peronosporales</taxon>
        <taxon>Peronosporaceae</taxon>
        <taxon>Phytophthora</taxon>
    </lineage>
</organism>
<dbReference type="OrthoDB" id="92433at2759"/>
<gene>
    <name evidence="1" type="ORF">PHPALM_37572</name>
</gene>
<evidence type="ECO:0008006" key="3">
    <source>
        <dbReference type="Google" id="ProtNLM"/>
    </source>
</evidence>
<keyword evidence="2" id="KW-1185">Reference proteome</keyword>
<accession>A0A2P4WX31</accession>
<dbReference type="AlphaFoldDB" id="A0A2P4WX31"/>
<evidence type="ECO:0000313" key="1">
    <source>
        <dbReference type="EMBL" id="POM57863.1"/>
    </source>
</evidence>
<evidence type="ECO:0000313" key="2">
    <source>
        <dbReference type="Proteomes" id="UP000237271"/>
    </source>
</evidence>
<dbReference type="Proteomes" id="UP000237271">
    <property type="component" value="Unassembled WGS sequence"/>
</dbReference>
<protein>
    <recommendedName>
        <fullName evidence="3">HTH CENPB-type domain-containing protein</fullName>
    </recommendedName>
</protein>
<name>A0A2P4WX31_9STRA</name>